<keyword evidence="2" id="KW-0812">Transmembrane</keyword>
<dbReference type="Proteomes" id="UP001152798">
    <property type="component" value="Chromosome 3"/>
</dbReference>
<dbReference type="AlphaFoldDB" id="A0A9P0H152"/>
<reference evidence="3" key="1">
    <citation type="submission" date="2022-01" db="EMBL/GenBank/DDBJ databases">
        <authorList>
            <person name="King R."/>
        </authorList>
    </citation>
    <scope>NUCLEOTIDE SEQUENCE</scope>
</reference>
<gene>
    <name evidence="3" type="ORF">NEZAVI_LOCUS5431</name>
</gene>
<sequence>MSAWRAAGLNYIQYSNIAARVVRQSLKPNVKTEALKREESHQYLQHIAFLNQTPSSAVPSTSLLSILTEGLPLLLPSASQFIIIFGILSLHIWPYHLSLLSFITSRAGFKGRKGIGVGNVGRDKDQIMNDLSKTAVRWALVYKSEDRVRTEDLN</sequence>
<keyword evidence="2" id="KW-1133">Transmembrane helix</keyword>
<dbReference type="OrthoDB" id="269124at2759"/>
<feature type="transmembrane region" description="Helical" evidence="2">
    <location>
        <begin position="81"/>
        <end position="103"/>
    </location>
</feature>
<organism evidence="3 4">
    <name type="scientific">Nezara viridula</name>
    <name type="common">Southern green stink bug</name>
    <name type="synonym">Cimex viridulus</name>
    <dbReference type="NCBI Taxonomy" id="85310"/>
    <lineage>
        <taxon>Eukaryota</taxon>
        <taxon>Metazoa</taxon>
        <taxon>Ecdysozoa</taxon>
        <taxon>Arthropoda</taxon>
        <taxon>Hexapoda</taxon>
        <taxon>Insecta</taxon>
        <taxon>Pterygota</taxon>
        <taxon>Neoptera</taxon>
        <taxon>Paraneoptera</taxon>
        <taxon>Hemiptera</taxon>
        <taxon>Heteroptera</taxon>
        <taxon>Panheteroptera</taxon>
        <taxon>Pentatomomorpha</taxon>
        <taxon>Pentatomoidea</taxon>
        <taxon>Pentatomidae</taxon>
        <taxon>Pentatominae</taxon>
        <taxon>Nezara</taxon>
    </lineage>
</organism>
<dbReference type="CDD" id="cd12153">
    <property type="entry name" value="F1-ATPase_epsilon"/>
    <property type="match status" value="1"/>
</dbReference>
<evidence type="ECO:0000313" key="3">
    <source>
        <dbReference type="EMBL" id="CAH1395099.1"/>
    </source>
</evidence>
<evidence type="ECO:0000256" key="2">
    <source>
        <dbReference type="SAM" id="Phobius"/>
    </source>
</evidence>
<dbReference type="GO" id="GO:0042776">
    <property type="term" value="P:proton motive force-driven mitochondrial ATP synthesis"/>
    <property type="evidence" value="ECO:0007669"/>
    <property type="project" value="TreeGrafter"/>
</dbReference>
<dbReference type="PANTHER" id="PTHR12448">
    <property type="entry name" value="ATP SYNTHASE EPSILON CHAIN, MITOCHONDRIAL"/>
    <property type="match status" value="1"/>
</dbReference>
<dbReference type="EMBL" id="OV725079">
    <property type="protein sequence ID" value="CAH1395099.1"/>
    <property type="molecule type" value="Genomic_DNA"/>
</dbReference>
<keyword evidence="4" id="KW-1185">Reference proteome</keyword>
<dbReference type="Gene3D" id="1.10.1620.20">
    <property type="entry name" value="ATP synthase, F1 complex, epsilon subunit superfamily, mitochondrial"/>
    <property type="match status" value="1"/>
</dbReference>
<dbReference type="Pfam" id="PF04627">
    <property type="entry name" value="ATP-synt_Eps"/>
    <property type="match status" value="1"/>
</dbReference>
<dbReference type="InterPro" id="IPR036742">
    <property type="entry name" value="ATP_synth_F1_esu_sf_mt"/>
</dbReference>
<dbReference type="SUPFAM" id="SSF48690">
    <property type="entry name" value="Epsilon subunit of mitochondrial F1F0-ATP synthase"/>
    <property type="match status" value="1"/>
</dbReference>
<accession>A0A9P0H152</accession>
<dbReference type="GO" id="GO:0046933">
    <property type="term" value="F:proton-transporting ATP synthase activity, rotational mechanism"/>
    <property type="evidence" value="ECO:0007669"/>
    <property type="project" value="InterPro"/>
</dbReference>
<dbReference type="InterPro" id="IPR006721">
    <property type="entry name" value="ATP_synth_F1_esu_mt"/>
</dbReference>
<proteinExistence type="inferred from homology"/>
<comment type="similarity">
    <text evidence="1">Belongs to the eukaryotic ATPase epsilon family.</text>
</comment>
<name>A0A9P0H152_NEZVI</name>
<dbReference type="GO" id="GO:0005743">
    <property type="term" value="C:mitochondrial inner membrane"/>
    <property type="evidence" value="ECO:0007669"/>
    <property type="project" value="InterPro"/>
</dbReference>
<dbReference type="GO" id="GO:0045259">
    <property type="term" value="C:proton-transporting ATP synthase complex"/>
    <property type="evidence" value="ECO:0007669"/>
    <property type="project" value="InterPro"/>
</dbReference>
<dbReference type="PANTHER" id="PTHR12448:SF0">
    <property type="entry name" value="ATP SYNTHASE SUBUNIT EPSILON, MITOCHONDRIAL"/>
    <property type="match status" value="1"/>
</dbReference>
<protein>
    <submittedName>
        <fullName evidence="3">Uncharacterized protein</fullName>
    </submittedName>
</protein>
<evidence type="ECO:0000313" key="4">
    <source>
        <dbReference type="Proteomes" id="UP001152798"/>
    </source>
</evidence>
<evidence type="ECO:0000256" key="1">
    <source>
        <dbReference type="ARBA" id="ARBA00009502"/>
    </source>
</evidence>
<keyword evidence="2" id="KW-0472">Membrane</keyword>